<evidence type="ECO:0000259" key="12">
    <source>
        <dbReference type="SMART" id="SM00986"/>
    </source>
</evidence>
<comment type="catalytic activity">
    <reaction evidence="1 9 11">
        <text>Hydrolyzes single-stranded DNA or mismatched double-stranded DNA and polynucleotides, releasing free uracil.</text>
        <dbReference type="EC" id="3.2.2.27"/>
    </reaction>
</comment>
<gene>
    <name evidence="9 13" type="primary">ung</name>
    <name evidence="13" type="ORF">M3P05_09545</name>
</gene>
<dbReference type="Proteomes" id="UP001203338">
    <property type="component" value="Unassembled WGS sequence"/>
</dbReference>
<dbReference type="CDD" id="cd10027">
    <property type="entry name" value="UDG-F1-like"/>
    <property type="match status" value="1"/>
</dbReference>
<dbReference type="NCBIfam" id="TIGR00628">
    <property type="entry name" value="ung"/>
    <property type="match status" value="1"/>
</dbReference>
<dbReference type="InterPro" id="IPR005122">
    <property type="entry name" value="Uracil-DNA_glycosylase-like"/>
</dbReference>
<reference evidence="13 14" key="1">
    <citation type="submission" date="2022-05" db="EMBL/GenBank/DDBJ databases">
        <authorList>
            <person name="Park J.-S."/>
        </authorList>
    </citation>
    <scope>NUCLEOTIDE SEQUENCE [LARGE SCALE GENOMIC DNA]</scope>
    <source>
        <strain evidence="13 14">2012CJ34-2</strain>
    </source>
</reference>
<dbReference type="PANTHER" id="PTHR11264:SF0">
    <property type="entry name" value="URACIL-DNA GLYCOSYLASE"/>
    <property type="match status" value="1"/>
</dbReference>
<comment type="subcellular location">
    <subcellularLocation>
        <location evidence="9">Cytoplasm</location>
    </subcellularLocation>
</comment>
<dbReference type="NCBIfam" id="NF003589">
    <property type="entry name" value="PRK05254.1-2"/>
    <property type="match status" value="1"/>
</dbReference>
<dbReference type="EC" id="3.2.2.27" evidence="4 9"/>
<dbReference type="Pfam" id="PF03167">
    <property type="entry name" value="UDG"/>
    <property type="match status" value="1"/>
</dbReference>
<evidence type="ECO:0000256" key="5">
    <source>
        <dbReference type="ARBA" id="ARBA00018429"/>
    </source>
</evidence>
<dbReference type="SMART" id="SM00986">
    <property type="entry name" value="UDG"/>
    <property type="match status" value="1"/>
</dbReference>
<evidence type="ECO:0000256" key="2">
    <source>
        <dbReference type="ARBA" id="ARBA00002631"/>
    </source>
</evidence>
<dbReference type="NCBIfam" id="NF003591">
    <property type="entry name" value="PRK05254.1-4"/>
    <property type="match status" value="1"/>
</dbReference>
<evidence type="ECO:0000313" key="13">
    <source>
        <dbReference type="EMBL" id="MCL6270176.1"/>
    </source>
</evidence>
<protein>
    <recommendedName>
        <fullName evidence="5 9">Uracil-DNA glycosylase</fullName>
        <shortName evidence="9">UDG</shortName>
        <ecNumber evidence="4 9">3.2.2.27</ecNumber>
    </recommendedName>
</protein>
<dbReference type="SUPFAM" id="SSF52141">
    <property type="entry name" value="Uracil-DNA glycosylase-like"/>
    <property type="match status" value="1"/>
</dbReference>
<keyword evidence="13" id="KW-0326">Glycosidase</keyword>
<dbReference type="Gene3D" id="3.40.470.10">
    <property type="entry name" value="Uracil-DNA glycosylase-like domain"/>
    <property type="match status" value="1"/>
</dbReference>
<organism evidence="13 14">
    <name type="scientific">Parendozoicomonas callyspongiae</name>
    <dbReference type="NCBI Taxonomy" id="2942213"/>
    <lineage>
        <taxon>Bacteria</taxon>
        <taxon>Pseudomonadati</taxon>
        <taxon>Pseudomonadota</taxon>
        <taxon>Gammaproteobacteria</taxon>
        <taxon>Oceanospirillales</taxon>
        <taxon>Endozoicomonadaceae</taxon>
        <taxon>Parendozoicomonas</taxon>
    </lineage>
</organism>
<proteinExistence type="inferred from homology"/>
<keyword evidence="9" id="KW-0963">Cytoplasm</keyword>
<evidence type="ECO:0000256" key="8">
    <source>
        <dbReference type="ARBA" id="ARBA00023204"/>
    </source>
</evidence>
<evidence type="ECO:0000313" key="14">
    <source>
        <dbReference type="Proteomes" id="UP001203338"/>
    </source>
</evidence>
<sequence>MPEVKLPDSWKHRIQDEFSKDYMVRLRSFLVEQKQAGKMIYPRGSEYFRAMDLTDFENVKVVILGQDPYHGPGQAHGLSFSVKPGVQLPPSLVNIYKELQEDLGIHPVRHGFLEKWASQGVLLLNSVLTVEHKQAASHQGQGWEMFTDRVIRELNDHRDHLVFILWGSYAQRKGSVIDISRHLVIKSPHPSPLSAYRGFFGSRPFSRANDFLVQNEMQPINWQLDEVVEQVAEPA</sequence>
<evidence type="ECO:0000256" key="6">
    <source>
        <dbReference type="ARBA" id="ARBA00022763"/>
    </source>
</evidence>
<evidence type="ECO:0000256" key="9">
    <source>
        <dbReference type="HAMAP-Rule" id="MF_00148"/>
    </source>
</evidence>
<dbReference type="PROSITE" id="PS00130">
    <property type="entry name" value="U_DNA_GLYCOSYLASE"/>
    <property type="match status" value="1"/>
</dbReference>
<name>A0ABT0PGM6_9GAMM</name>
<accession>A0ABT0PGM6</accession>
<feature type="domain" description="Uracil-DNA glycosylase-like" evidence="12">
    <location>
        <begin position="52"/>
        <end position="212"/>
    </location>
</feature>
<evidence type="ECO:0000256" key="7">
    <source>
        <dbReference type="ARBA" id="ARBA00022801"/>
    </source>
</evidence>
<dbReference type="NCBIfam" id="NF003588">
    <property type="entry name" value="PRK05254.1-1"/>
    <property type="match status" value="1"/>
</dbReference>
<keyword evidence="8 9" id="KW-0234">DNA repair</keyword>
<dbReference type="RefSeq" id="WP_249699342.1">
    <property type="nucleotide sequence ID" value="NZ_JAMFLX010000011.1"/>
</dbReference>
<evidence type="ECO:0000256" key="11">
    <source>
        <dbReference type="RuleBase" id="RU003780"/>
    </source>
</evidence>
<dbReference type="GO" id="GO:0004844">
    <property type="term" value="F:uracil DNA N-glycosylase activity"/>
    <property type="evidence" value="ECO:0007669"/>
    <property type="project" value="UniProtKB-EC"/>
</dbReference>
<comment type="function">
    <text evidence="2 9 11">Excises uracil residues from the DNA which can arise as a result of misincorporation of dUMP residues by DNA polymerase or due to deamination of cytosine.</text>
</comment>
<dbReference type="EMBL" id="JAMFLX010000011">
    <property type="protein sequence ID" value="MCL6270176.1"/>
    <property type="molecule type" value="Genomic_DNA"/>
</dbReference>
<dbReference type="NCBIfam" id="NF003592">
    <property type="entry name" value="PRK05254.1-5"/>
    <property type="match status" value="1"/>
</dbReference>
<dbReference type="InterPro" id="IPR002043">
    <property type="entry name" value="UDG_fam1"/>
</dbReference>
<evidence type="ECO:0000256" key="3">
    <source>
        <dbReference type="ARBA" id="ARBA00008184"/>
    </source>
</evidence>
<comment type="similarity">
    <text evidence="3 9 11">Belongs to the uracil-DNA glycosylase (UDG) superfamily. UNG family.</text>
</comment>
<comment type="caution">
    <text evidence="13">The sequence shown here is derived from an EMBL/GenBank/DDBJ whole genome shotgun (WGS) entry which is preliminary data.</text>
</comment>
<evidence type="ECO:0000256" key="10">
    <source>
        <dbReference type="PROSITE-ProRule" id="PRU10072"/>
    </source>
</evidence>
<evidence type="ECO:0000256" key="1">
    <source>
        <dbReference type="ARBA" id="ARBA00001400"/>
    </source>
</evidence>
<dbReference type="InterPro" id="IPR036895">
    <property type="entry name" value="Uracil-DNA_glycosylase-like_sf"/>
</dbReference>
<keyword evidence="14" id="KW-1185">Reference proteome</keyword>
<keyword evidence="7 9" id="KW-0378">Hydrolase</keyword>
<dbReference type="HAMAP" id="MF_00148">
    <property type="entry name" value="UDG"/>
    <property type="match status" value="1"/>
</dbReference>
<evidence type="ECO:0000256" key="4">
    <source>
        <dbReference type="ARBA" id="ARBA00012030"/>
    </source>
</evidence>
<dbReference type="InterPro" id="IPR018085">
    <property type="entry name" value="Ura-DNA_Glyclase_AS"/>
</dbReference>
<keyword evidence="6 9" id="KW-0227">DNA damage</keyword>
<dbReference type="SMART" id="SM00987">
    <property type="entry name" value="UreE_C"/>
    <property type="match status" value="1"/>
</dbReference>
<dbReference type="PANTHER" id="PTHR11264">
    <property type="entry name" value="URACIL-DNA GLYCOSYLASE"/>
    <property type="match status" value="1"/>
</dbReference>
<feature type="active site" description="Proton acceptor" evidence="9 10">
    <location>
        <position position="67"/>
    </location>
</feature>